<dbReference type="InterPro" id="IPR050855">
    <property type="entry name" value="NDM-1-like"/>
</dbReference>
<dbReference type="RefSeq" id="WP_262400501.1">
    <property type="nucleotide sequence ID" value="NZ_JACRTB010000020.1"/>
</dbReference>
<dbReference type="CDD" id="cd06262">
    <property type="entry name" value="metallo-hydrolase-like_MBL-fold"/>
    <property type="match status" value="1"/>
</dbReference>
<name>A0ABR7NKW0_9FIRM</name>
<reference evidence="2 3" key="1">
    <citation type="submission" date="2020-08" db="EMBL/GenBank/DDBJ databases">
        <title>Genome public.</title>
        <authorList>
            <person name="Liu C."/>
            <person name="Sun Q."/>
        </authorList>
    </citation>
    <scope>NUCLEOTIDE SEQUENCE [LARGE SCALE GENOMIC DNA]</scope>
    <source>
        <strain evidence="2 3">BX1</strain>
    </source>
</reference>
<dbReference type="Gene3D" id="3.60.15.10">
    <property type="entry name" value="Ribonuclease Z/Hydroxyacylglutathione hydrolase-like"/>
    <property type="match status" value="1"/>
</dbReference>
<evidence type="ECO:0000313" key="2">
    <source>
        <dbReference type="EMBL" id="MBC8577029.1"/>
    </source>
</evidence>
<dbReference type="SMART" id="SM00849">
    <property type="entry name" value="Lactamase_B"/>
    <property type="match status" value="1"/>
</dbReference>
<keyword evidence="3" id="KW-1185">Reference proteome</keyword>
<dbReference type="InterPro" id="IPR036866">
    <property type="entry name" value="RibonucZ/Hydroxyglut_hydro"/>
</dbReference>
<protein>
    <submittedName>
        <fullName evidence="2">MBL fold metallo-hydrolase</fullName>
    </submittedName>
</protein>
<sequence>MLTFQPVSAHPSGNCHLLCSGEDAILIDASISFCGEETAAIAERALRGHRLCAILLSHSHYDHTTGLWWLHRTFPGVPVLAHPAAIQNFARPGARSAIRALCRNAATLYTGDAERGFLPEESFSSCTPCADGQEIPFGRSCARILFTPGHTRDSLSVDFPGEGVLWLCETLGFWDGRSDGAIQPCYLSGYQDTLDSIGRMSALLPRRLILTHSRMLDEAGSASFLPRSREVASGCAERILRWHDAGLSLPEMLRRYEEVYHDEKCADLQPMEAFRINAEATIRVTLRELRGAGHI</sequence>
<dbReference type="Pfam" id="PF00753">
    <property type="entry name" value="Lactamase_B"/>
    <property type="match status" value="1"/>
</dbReference>
<dbReference type="PANTHER" id="PTHR42951">
    <property type="entry name" value="METALLO-BETA-LACTAMASE DOMAIN-CONTAINING"/>
    <property type="match status" value="1"/>
</dbReference>
<dbReference type="SUPFAM" id="SSF56281">
    <property type="entry name" value="Metallo-hydrolase/oxidoreductase"/>
    <property type="match status" value="1"/>
</dbReference>
<proteinExistence type="predicted"/>
<accession>A0ABR7NKW0</accession>
<feature type="domain" description="Metallo-beta-lactamase" evidence="1">
    <location>
        <begin position="12"/>
        <end position="212"/>
    </location>
</feature>
<dbReference type="EMBL" id="JACRTB010000020">
    <property type="protein sequence ID" value="MBC8577029.1"/>
    <property type="molecule type" value="Genomic_DNA"/>
</dbReference>
<organism evidence="2 3">
    <name type="scientific">Yanshouia hominis</name>
    <dbReference type="NCBI Taxonomy" id="2763673"/>
    <lineage>
        <taxon>Bacteria</taxon>
        <taxon>Bacillati</taxon>
        <taxon>Bacillota</taxon>
        <taxon>Clostridia</taxon>
        <taxon>Eubacteriales</taxon>
        <taxon>Oscillospiraceae</taxon>
        <taxon>Yanshouia</taxon>
    </lineage>
</organism>
<evidence type="ECO:0000313" key="3">
    <source>
        <dbReference type="Proteomes" id="UP000658131"/>
    </source>
</evidence>
<dbReference type="InterPro" id="IPR001279">
    <property type="entry name" value="Metallo-B-lactamas"/>
</dbReference>
<dbReference type="Proteomes" id="UP000658131">
    <property type="component" value="Unassembled WGS sequence"/>
</dbReference>
<gene>
    <name evidence="2" type="ORF">H8717_11505</name>
</gene>
<evidence type="ECO:0000259" key="1">
    <source>
        <dbReference type="SMART" id="SM00849"/>
    </source>
</evidence>
<comment type="caution">
    <text evidence="2">The sequence shown here is derived from an EMBL/GenBank/DDBJ whole genome shotgun (WGS) entry which is preliminary data.</text>
</comment>